<reference evidence="2 5" key="2">
    <citation type="journal article" date="2012" name="J. Bacteriol.">
        <title>Complete genome sequence of the metabolically versatile halophilic archaeon Haloferax mediterranei, a poly(3-hydroxybutyrate-co-3-hydroxyvalerate) producer.</title>
        <authorList>
            <person name="Han J."/>
            <person name="Zhang F."/>
            <person name="Hou J."/>
            <person name="Liu X."/>
            <person name="Li M."/>
            <person name="Liu H."/>
            <person name="Cai L."/>
            <person name="Zhang B."/>
            <person name="Chen Y."/>
            <person name="Zhou J."/>
            <person name="Hu S."/>
            <person name="Xiang H."/>
        </authorList>
    </citation>
    <scope>NUCLEOTIDE SEQUENCE [LARGE SCALE GENOMIC DNA]</scope>
    <source>
        <strain evidence="5">ATCC 33500 / DSM 1411 / JCM 8866 / NBRC 14739 / NCIMB 2177 / R-4</strain>
        <strain evidence="2">CGMCC 1.2087</strain>
    </source>
</reference>
<proteinExistence type="predicted"/>
<dbReference type="Proteomes" id="UP000006469">
    <property type="component" value="Chromosome"/>
</dbReference>
<reference evidence="4 7" key="5">
    <citation type="submission" date="2019-04" db="EMBL/GenBank/DDBJ databases">
        <title>Methylomes of two halophilic Archaea, Haloarcula marismortui and Haloferax mediterranei.</title>
        <authorList>
            <person name="DasSarma S."/>
            <person name="DasSarma P."/>
            <person name="DasSarma S."/>
            <person name="Fomenkov A."/>
            <person name="Vincze T."/>
            <person name="Anton B.P."/>
            <person name="Roberts R.J."/>
        </authorList>
    </citation>
    <scope>NUCLEOTIDE SEQUENCE [LARGE SCALE GENOMIC DNA]</scope>
    <source>
        <strain evidence="4">ATCC 33500</strain>
        <strain evidence="7">ATCC 33500 / DSM 1411 / JCM 8866 / NBRC 14739 / NCIMB 2177 / R-4</strain>
    </source>
</reference>
<reference evidence="2" key="4">
    <citation type="submission" date="2014-05" db="EMBL/GenBank/DDBJ databases">
        <authorList>
            <person name="Wang L."/>
            <person name="Yang H."/>
            <person name="Xiang H."/>
        </authorList>
    </citation>
    <scope>NUCLEOTIDE SEQUENCE</scope>
    <source>
        <strain>CGMCC 1.2087</strain>
    </source>
</reference>
<evidence type="ECO:0000313" key="7">
    <source>
        <dbReference type="Proteomes" id="UP000299011"/>
    </source>
</evidence>
<evidence type="ECO:0000259" key="1">
    <source>
        <dbReference type="Pfam" id="PF26405"/>
    </source>
</evidence>
<dbReference type="GeneID" id="40154984"/>
<evidence type="ECO:0000313" key="5">
    <source>
        <dbReference type="Proteomes" id="UP000006469"/>
    </source>
</evidence>
<reference evidence="3 6" key="3">
    <citation type="submission" date="2014-04" db="EMBL/GenBank/DDBJ databases">
        <title>Transcriptional profiles of Haloferax mediterranei on the basis of nitrogen availability.</title>
        <authorList>
            <person name="Bautista V."/>
        </authorList>
    </citation>
    <scope>NUCLEOTIDE SEQUENCE [LARGE SCALE GENOMIC DNA]</scope>
    <source>
        <strain evidence="3">ATCC 33500</strain>
        <strain evidence="6">ATCC 33500 / DSM 1411 / JCM 8866 / NBRC 14739 / NCIMB 2177 / R-4</strain>
    </source>
</reference>
<dbReference type="STRING" id="523841.HFX_2105"/>
<dbReference type="HOGENOM" id="CLU_2447577_0_0_2"/>
<feature type="domain" description="DUF8103" evidence="1">
    <location>
        <begin position="1"/>
        <end position="88"/>
    </location>
</feature>
<dbReference type="Pfam" id="PF26405">
    <property type="entry name" value="DUF8103"/>
    <property type="match status" value="1"/>
</dbReference>
<dbReference type="EMBL" id="CP001868">
    <property type="protein sequence ID" value="AFK19796.1"/>
    <property type="molecule type" value="Genomic_DNA"/>
</dbReference>
<name>I3R6D6_HALMT</name>
<dbReference type="Proteomes" id="UP000299011">
    <property type="component" value="Chromosome"/>
</dbReference>
<sequence>MMDNRHEGELAVFDELPDNNSIDWTITQALLAASDSTSRALEAHLIQAQYHNHDDHEAVSPRAHIDAAIDRHEQILEDLRFARDALEHK</sequence>
<reference evidence="2" key="1">
    <citation type="journal article" date="2012" name="Appl. Environ. Microbiol.">
        <title>Identification of the haloarchaeal phasin (PhaP) that functions in polyhydroxyalkanoate accumulation and granule formation in Haloferax mediterranei.</title>
        <authorList>
            <person name="Cai S."/>
            <person name="Cai L."/>
            <person name="Liu H."/>
            <person name="Liu X."/>
            <person name="Han J."/>
            <person name="Zhou J."/>
            <person name="Xiang H."/>
        </authorList>
    </citation>
    <scope>NUCLEOTIDE SEQUENCE</scope>
    <source>
        <strain evidence="2">CGMCC 1.2087</strain>
    </source>
</reference>
<evidence type="ECO:0000313" key="4">
    <source>
        <dbReference type="EMBL" id="QCQ73958.1"/>
    </source>
</evidence>
<dbReference type="InterPro" id="IPR058416">
    <property type="entry name" value="DUF8103"/>
</dbReference>
<protein>
    <recommendedName>
        <fullName evidence="1">DUF8103 domain-containing protein</fullName>
    </recommendedName>
</protein>
<organism evidence="2 5">
    <name type="scientific">Haloferax mediterranei (strain ATCC 33500 / DSM 1411 / JCM 8866 / NBRC 14739 / NCIMB 2177 / R-4)</name>
    <name type="common">Halobacterium mediterranei</name>
    <dbReference type="NCBI Taxonomy" id="523841"/>
    <lineage>
        <taxon>Archaea</taxon>
        <taxon>Methanobacteriati</taxon>
        <taxon>Methanobacteriota</taxon>
        <taxon>Stenosarchaea group</taxon>
        <taxon>Halobacteria</taxon>
        <taxon>Halobacteriales</taxon>
        <taxon>Haloferacaceae</taxon>
        <taxon>Haloferax</taxon>
    </lineage>
</organism>
<gene>
    <name evidence="2" type="ordered locus">HFX_2105</name>
    <name evidence="3" type="ORF">BM92_11280</name>
    <name evidence="4" type="ORF">E6P09_01165</name>
</gene>
<dbReference type="EMBL" id="CP007551">
    <property type="protein sequence ID" value="AHZ23181.1"/>
    <property type="molecule type" value="Genomic_DNA"/>
</dbReference>
<dbReference type="OrthoDB" id="289788at2157"/>
<evidence type="ECO:0000313" key="3">
    <source>
        <dbReference type="EMBL" id="AHZ23181.1"/>
    </source>
</evidence>
<dbReference type="RefSeq" id="WP_014732428.1">
    <property type="nucleotide sequence ID" value="NC_017941.2"/>
</dbReference>
<dbReference type="eggNOG" id="arCOG13610">
    <property type="taxonomic scope" value="Archaea"/>
</dbReference>
<dbReference type="Proteomes" id="UP000027075">
    <property type="component" value="Chromosome"/>
</dbReference>
<dbReference type="AlphaFoldDB" id="I3R6D6"/>
<evidence type="ECO:0000313" key="2">
    <source>
        <dbReference type="EMBL" id="AFK19796.1"/>
    </source>
</evidence>
<dbReference type="KEGG" id="hme:HFX_2105"/>
<evidence type="ECO:0000313" key="6">
    <source>
        <dbReference type="Proteomes" id="UP000027075"/>
    </source>
</evidence>
<accession>I3R6D6</accession>
<dbReference type="EMBL" id="CP039139">
    <property type="protein sequence ID" value="QCQ73958.1"/>
    <property type="molecule type" value="Genomic_DNA"/>
</dbReference>